<dbReference type="InterPro" id="IPR000792">
    <property type="entry name" value="Tscrpt_reg_LuxR_C"/>
</dbReference>
<protein>
    <submittedName>
        <fullName evidence="5">LuxR C-terminal-related transcriptional regulator</fullName>
    </submittedName>
</protein>
<dbReference type="InterPro" id="IPR036388">
    <property type="entry name" value="WH-like_DNA-bd_sf"/>
</dbReference>
<dbReference type="PROSITE" id="PS50043">
    <property type="entry name" value="HTH_LUXR_2"/>
    <property type="match status" value="1"/>
</dbReference>
<evidence type="ECO:0000256" key="1">
    <source>
        <dbReference type="ARBA" id="ARBA00023015"/>
    </source>
</evidence>
<dbReference type="SUPFAM" id="SSF46894">
    <property type="entry name" value="C-terminal effector domain of the bipartite response regulators"/>
    <property type="match status" value="1"/>
</dbReference>
<dbReference type="SMART" id="SM00421">
    <property type="entry name" value="HTH_LUXR"/>
    <property type="match status" value="1"/>
</dbReference>
<dbReference type="Gene3D" id="1.10.10.10">
    <property type="entry name" value="Winged helix-like DNA-binding domain superfamily/Winged helix DNA-binding domain"/>
    <property type="match status" value="1"/>
</dbReference>
<dbReference type="Proteomes" id="UP001229025">
    <property type="component" value="Unassembled WGS sequence"/>
</dbReference>
<keyword evidence="1" id="KW-0805">Transcription regulation</keyword>
<dbReference type="PANTHER" id="PTHR44688:SF16">
    <property type="entry name" value="DNA-BINDING TRANSCRIPTIONAL ACTIVATOR DEVR_DOSR"/>
    <property type="match status" value="1"/>
</dbReference>
<dbReference type="EMBL" id="JASCSA010000003">
    <property type="protein sequence ID" value="MDI5883782.1"/>
    <property type="molecule type" value="Genomic_DNA"/>
</dbReference>
<keyword evidence="3" id="KW-0804">Transcription</keyword>
<comment type="caution">
    <text evidence="5">The sequence shown here is derived from an EMBL/GenBank/DDBJ whole genome shotgun (WGS) entry which is preliminary data.</text>
</comment>
<evidence type="ECO:0000313" key="5">
    <source>
        <dbReference type="EMBL" id="MDI5883782.1"/>
    </source>
</evidence>
<evidence type="ECO:0000313" key="6">
    <source>
        <dbReference type="Proteomes" id="UP001229025"/>
    </source>
</evidence>
<evidence type="ECO:0000256" key="3">
    <source>
        <dbReference type="ARBA" id="ARBA00023163"/>
    </source>
</evidence>
<sequence length="212" mass="24603">MTATRVLFVTSPLPQTELFVEYLQETLKCVVEACHHEAPLPSSPCLVLIDSTQCSLAQMMRWSHIDKIAAFNVEHEDDAISLLLNIPFSGIFYRQDSLEQISKGIGKILENENWLTRNIMQTLIRHYRQQQQIAFQPVMGLTQRELEILSLIASQQSNADIAHRLMLSQHTVKSHLYNIFRKIRVHNRHQAIQWAHEHLNLYIPKRTTEPES</sequence>
<gene>
    <name evidence="5" type="ORF">QLT01_05360</name>
</gene>
<dbReference type="Gene3D" id="3.40.50.2300">
    <property type="match status" value="1"/>
</dbReference>
<dbReference type="CDD" id="cd06170">
    <property type="entry name" value="LuxR_C_like"/>
    <property type="match status" value="1"/>
</dbReference>
<dbReference type="Pfam" id="PF00196">
    <property type="entry name" value="GerE"/>
    <property type="match status" value="1"/>
</dbReference>
<dbReference type="PANTHER" id="PTHR44688">
    <property type="entry name" value="DNA-BINDING TRANSCRIPTIONAL ACTIVATOR DEVR_DOSR"/>
    <property type="match status" value="1"/>
</dbReference>
<dbReference type="PRINTS" id="PR00038">
    <property type="entry name" value="HTHLUXR"/>
</dbReference>
<feature type="domain" description="HTH luxR-type" evidence="4">
    <location>
        <begin position="134"/>
        <end position="199"/>
    </location>
</feature>
<evidence type="ECO:0000256" key="2">
    <source>
        <dbReference type="ARBA" id="ARBA00023125"/>
    </source>
</evidence>
<evidence type="ECO:0000259" key="4">
    <source>
        <dbReference type="PROSITE" id="PS50043"/>
    </source>
</evidence>
<organism evidence="5 6">
    <name type="scientific">Cobetia amphilecti</name>
    <dbReference type="NCBI Taxonomy" id="1055104"/>
    <lineage>
        <taxon>Bacteria</taxon>
        <taxon>Pseudomonadati</taxon>
        <taxon>Pseudomonadota</taxon>
        <taxon>Gammaproteobacteria</taxon>
        <taxon>Oceanospirillales</taxon>
        <taxon>Halomonadaceae</taxon>
        <taxon>Cobetia</taxon>
    </lineage>
</organism>
<accession>A0ABT6UM59</accession>
<dbReference type="RefSeq" id="WP_284726511.1">
    <property type="nucleotide sequence ID" value="NZ_JASCSA010000003.1"/>
</dbReference>
<name>A0ABT6UM59_9GAMM</name>
<proteinExistence type="predicted"/>
<reference evidence="5 6" key="1">
    <citation type="submission" date="2023-04" db="EMBL/GenBank/DDBJ databases">
        <authorList>
            <person name="Otstavnykh N."/>
            <person name="Seitkalieva A."/>
            <person name="Bystritskaya E."/>
        </authorList>
    </citation>
    <scope>NUCLEOTIDE SEQUENCE [LARGE SCALE GENOMIC DNA]</scope>
    <source>
        <strain evidence="5 6">NRIC 0815</strain>
    </source>
</reference>
<reference evidence="6" key="2">
    <citation type="submission" date="2023-07" db="EMBL/GenBank/DDBJ databases">
        <title>Genome-based characterization of strain KMM 296 and proposal for reclassification of Cobetia litoralis and Cobetia pacifica, and emended description of the species Cobetia amphilecti and Cobetia marina.</title>
        <authorList>
            <person name="Balabanova L."/>
            <person name="Nedashkovskaya O."/>
        </authorList>
    </citation>
    <scope>NUCLEOTIDE SEQUENCE [LARGE SCALE GENOMIC DNA]</scope>
    <source>
        <strain evidence="6">NRIC 0815</strain>
    </source>
</reference>
<keyword evidence="2" id="KW-0238">DNA-binding</keyword>
<dbReference type="InterPro" id="IPR016032">
    <property type="entry name" value="Sig_transdc_resp-reg_C-effctor"/>
</dbReference>
<keyword evidence="6" id="KW-1185">Reference proteome</keyword>